<comment type="caution">
    <text evidence="2">The sequence shown here is derived from an EMBL/GenBank/DDBJ whole genome shotgun (WGS) entry which is preliminary data.</text>
</comment>
<keyword evidence="1" id="KW-0812">Transmembrane</keyword>
<evidence type="ECO:0000313" key="3">
    <source>
        <dbReference type="Proteomes" id="UP001204445"/>
    </source>
</evidence>
<feature type="transmembrane region" description="Helical" evidence="1">
    <location>
        <begin position="74"/>
        <end position="94"/>
    </location>
</feature>
<protein>
    <submittedName>
        <fullName evidence="2">Transporter family-2 protein</fullName>
    </submittedName>
</protein>
<dbReference type="InterPro" id="IPR006750">
    <property type="entry name" value="YdcZ"/>
</dbReference>
<feature type="transmembrane region" description="Helical" evidence="1">
    <location>
        <begin position="129"/>
        <end position="148"/>
    </location>
</feature>
<proteinExistence type="predicted"/>
<feature type="transmembrane region" description="Helical" evidence="1">
    <location>
        <begin position="101"/>
        <end position="123"/>
    </location>
</feature>
<dbReference type="PANTHER" id="PTHR34821">
    <property type="entry name" value="INNER MEMBRANE PROTEIN YDCZ"/>
    <property type="match status" value="1"/>
</dbReference>
<dbReference type="Proteomes" id="UP001204445">
    <property type="component" value="Unassembled WGS sequence"/>
</dbReference>
<dbReference type="AlphaFoldDB" id="A0AAE3HJI2"/>
<dbReference type="Pfam" id="PF04657">
    <property type="entry name" value="DMT_YdcZ"/>
    <property type="match status" value="1"/>
</dbReference>
<dbReference type="GO" id="GO:0005886">
    <property type="term" value="C:plasma membrane"/>
    <property type="evidence" value="ECO:0007669"/>
    <property type="project" value="TreeGrafter"/>
</dbReference>
<accession>A0AAE3HJI2</accession>
<feature type="transmembrane region" description="Helical" evidence="1">
    <location>
        <begin position="42"/>
        <end position="62"/>
    </location>
</feature>
<dbReference type="EMBL" id="JANUCT010000001">
    <property type="protein sequence ID" value="MCS3902047.1"/>
    <property type="molecule type" value="Genomic_DNA"/>
</dbReference>
<keyword evidence="1" id="KW-1133">Transmembrane helix</keyword>
<keyword evidence="1" id="KW-0472">Membrane</keyword>
<reference evidence="2" key="1">
    <citation type="submission" date="2022-08" db="EMBL/GenBank/DDBJ databases">
        <title>Genomic Encyclopedia of Type Strains, Phase III (KMG-III): the genomes of soil and plant-associated and newly described type strains.</title>
        <authorList>
            <person name="Whitman W."/>
        </authorList>
    </citation>
    <scope>NUCLEOTIDE SEQUENCE</scope>
    <source>
        <strain evidence="2">HMT 1</strain>
    </source>
</reference>
<dbReference type="RefSeq" id="WP_259053306.1">
    <property type="nucleotide sequence ID" value="NZ_JANUCT010000001.1"/>
</dbReference>
<organism evidence="2 3">
    <name type="scientific">Methylohalomonas lacus</name>
    <dbReference type="NCBI Taxonomy" id="398773"/>
    <lineage>
        <taxon>Bacteria</taxon>
        <taxon>Pseudomonadati</taxon>
        <taxon>Pseudomonadota</taxon>
        <taxon>Gammaproteobacteria</taxon>
        <taxon>Methylohalomonadales</taxon>
        <taxon>Methylohalomonadaceae</taxon>
        <taxon>Methylohalomonas</taxon>
    </lineage>
</organism>
<evidence type="ECO:0000313" key="2">
    <source>
        <dbReference type="EMBL" id="MCS3902047.1"/>
    </source>
</evidence>
<evidence type="ECO:0000256" key="1">
    <source>
        <dbReference type="SAM" id="Phobius"/>
    </source>
</evidence>
<sequence>MSSTATPVFLLISVGAGMLVPYQAAMNGLLSKYLHHPLQASAINFVGGALFLAVILLCLQPALPAAESLRKIPWYLFFGGMLGVLFVTGSLLAVPQIGGTAFLAAMLTGQMAGAVILDHFGFFDVPVQSVSLTRLGGLLLLALGVYLVQRG</sequence>
<keyword evidence="3" id="KW-1185">Reference proteome</keyword>
<name>A0AAE3HJI2_9GAMM</name>
<feature type="transmembrane region" description="Helical" evidence="1">
    <location>
        <begin position="6"/>
        <end position="30"/>
    </location>
</feature>
<gene>
    <name evidence="2" type="ORF">J2T55_000039</name>
</gene>
<dbReference type="PANTHER" id="PTHR34821:SF2">
    <property type="entry name" value="INNER MEMBRANE PROTEIN YDCZ"/>
    <property type="match status" value="1"/>
</dbReference>